<sequence>MAVVFIESVASNFEGDSTSDVNDLIWTISLSAASTEEVTVFYRLLAGTGSVGSNSSGDPDAYGALERSVTFAPGETSKTVSYAISGDSVDEVDEAVVLEVFSASNAALAGGAPALRSTGWILDDDGTGNNLALYVSRPLLVEGDAGQTQASFEVSLSRPAPEAFTAEYTTIPGSATPGEDYETTTGALDFAVGQTTASVTVPVFGDMKVEPKELFTLGFTAPSLVAATSIGSAEILDDDAGGAAPTVNVSPASNFEGDSTSDVNDLIWTISLSAASTEEVTVFYRLLAGTGSVGSNSSGDPDAYGALERSVTFAPGETSKTVSYAISGDSVDEVDEAVVLEVFSASNAALAGLQPRLRSTGWILDDDGDGNNLAIYVGEPFVLENVPGGSVAAIEISLSRPAPVNLSFNFTTVSGSAVSGVDFEPLSGTVVFTKGQTTTAVNVPIIGDAVSELDETFTLDLSPTSALASGEAGTDGVTTIVDNDPPLLLSAGPDRVGDEGGTITQTIVVTDAEDDGAPGRLVEIDEDGDGVADRSFTTAALSFDIDVTLGDGDAVQTVTVTVTDGDESAADGFDVMVGDVAPTATVSLPSAVDEGSAVTATVSGFADPGGDAATLLELVDGSDAVLASLANPDLSGPVQLSAVLPDGDATVDLFVRATNADGVFTLGGGAVTVTDVAPTADAEGPAAVEVGATYTLTLGPVIDPGDDAVTEILVDFGDGAGPRSFAPGAPLTTVYAAPGVFDVSVSVVNEDGTFAVDAETVTVSAAPVLVVSAGPDRVGDEGGTITQTIVVTDAEDDGAPGRLVEIDEDGDGVADRSFTTAALSFDIDVTLGDGDAVQTVTVTVTDGDESAADGFDVMVGDVAPTATVSLPSAVDEGSAVTATVSGFADPGGDAATLLELVDGSDAVLASLANPDLSGPVQLSAVLPDGDATVDLFVRATNADGVFTLGGGAVTVTDVAPTADAEGPAAVEVGATYTLTLGPVIDPGDDAVTEILVDFGDGAGPRSFAPGAPLTTVYAAPGVFDVSVSVVNEDGTFAVDAETVTVTGGRQPQVVGTPGRDVLAGGDSAEGEEFLPNGGYDFVTTGLGADTIRFNDVAGQRDVLTIADFDPNADRLELDGRSVTKALESPSRTVLLLDGPDGDAIVLLGVGANPFDAIV</sequence>
<dbReference type="InterPro" id="IPR026919">
    <property type="entry name" value="ADGRV1"/>
</dbReference>
<feature type="domain" description="PKD" evidence="4">
    <location>
        <begin position="997"/>
        <end position="1046"/>
    </location>
</feature>
<dbReference type="InterPro" id="IPR035986">
    <property type="entry name" value="PKD_dom_sf"/>
</dbReference>
<gene>
    <name evidence="5" type="ORF">SAMN05444370_14111</name>
</gene>
<feature type="domain" description="PKD" evidence="4">
    <location>
        <begin position="715"/>
        <end position="765"/>
    </location>
</feature>
<evidence type="ECO:0000259" key="4">
    <source>
        <dbReference type="PROSITE" id="PS50093"/>
    </source>
</evidence>
<evidence type="ECO:0000313" key="6">
    <source>
        <dbReference type="Proteomes" id="UP000198703"/>
    </source>
</evidence>
<dbReference type="Pfam" id="PF18911">
    <property type="entry name" value="PKD_4"/>
    <property type="match status" value="2"/>
</dbReference>
<protein>
    <submittedName>
        <fullName evidence="5">Calx-beta domain-containing protein</fullName>
    </submittedName>
</protein>
<dbReference type="InterPro" id="IPR000601">
    <property type="entry name" value="PKD_dom"/>
</dbReference>
<keyword evidence="1" id="KW-0732">Signal</keyword>
<dbReference type="GO" id="GO:0016020">
    <property type="term" value="C:membrane"/>
    <property type="evidence" value="ECO:0007669"/>
    <property type="project" value="InterPro"/>
</dbReference>
<dbReference type="Proteomes" id="UP000198703">
    <property type="component" value="Unassembled WGS sequence"/>
</dbReference>
<dbReference type="OrthoDB" id="733404at2"/>
<dbReference type="SMART" id="SM00237">
    <property type="entry name" value="Calx_beta"/>
    <property type="match status" value="2"/>
</dbReference>
<dbReference type="SUPFAM" id="SSF141072">
    <property type="entry name" value="CalX-like"/>
    <property type="match status" value="4"/>
</dbReference>
<keyword evidence="2" id="KW-0677">Repeat</keyword>
<dbReference type="GO" id="GO:0004930">
    <property type="term" value="F:G protein-coupled receptor activity"/>
    <property type="evidence" value="ECO:0007669"/>
    <property type="project" value="InterPro"/>
</dbReference>
<dbReference type="InterPro" id="IPR022409">
    <property type="entry name" value="PKD/Chitinase_dom"/>
</dbReference>
<evidence type="ECO:0000256" key="1">
    <source>
        <dbReference type="ARBA" id="ARBA00022729"/>
    </source>
</evidence>
<dbReference type="AlphaFoldDB" id="A0A1H4GA84"/>
<dbReference type="PANTHER" id="PTHR46682">
    <property type="entry name" value="ADHESION G-PROTEIN COUPLED RECEPTOR V1"/>
    <property type="match status" value="1"/>
</dbReference>
<dbReference type="EMBL" id="FNQM01000041">
    <property type="protein sequence ID" value="SEB05612.1"/>
    <property type="molecule type" value="Genomic_DNA"/>
</dbReference>
<dbReference type="CDD" id="cd00146">
    <property type="entry name" value="PKD"/>
    <property type="match status" value="2"/>
</dbReference>
<keyword evidence="6" id="KW-1185">Reference proteome</keyword>
<dbReference type="STRING" id="89524.SAMN05444370_14111"/>
<dbReference type="PROSITE" id="PS50093">
    <property type="entry name" value="PKD"/>
    <property type="match status" value="2"/>
</dbReference>
<dbReference type="InterPro" id="IPR013783">
    <property type="entry name" value="Ig-like_fold"/>
</dbReference>
<evidence type="ECO:0000256" key="2">
    <source>
        <dbReference type="ARBA" id="ARBA00022737"/>
    </source>
</evidence>
<name>A0A1H4GA84_9RHOB</name>
<dbReference type="SUPFAM" id="SSF49299">
    <property type="entry name" value="PKD domain"/>
    <property type="match status" value="2"/>
</dbReference>
<accession>A0A1H4GA84</accession>
<dbReference type="InterPro" id="IPR003644">
    <property type="entry name" value="Calx_beta"/>
</dbReference>
<reference evidence="5" key="1">
    <citation type="submission" date="2016-10" db="EMBL/GenBank/DDBJ databases">
        <authorList>
            <person name="de Groot N.N."/>
        </authorList>
    </citation>
    <scope>NUCLEOTIDE SEQUENCE [LARGE SCALE GENOMIC DNA]</scope>
    <source>
        <strain evidence="5">DSM 15345</strain>
    </source>
</reference>
<evidence type="ECO:0000313" key="5">
    <source>
        <dbReference type="EMBL" id="SEB05612.1"/>
    </source>
</evidence>
<dbReference type="PANTHER" id="PTHR46682:SF1">
    <property type="entry name" value="ADHESION G-PROTEIN COUPLED RECEPTOR V1"/>
    <property type="match status" value="1"/>
</dbReference>
<dbReference type="Gene3D" id="2.60.40.2030">
    <property type="match status" value="4"/>
</dbReference>
<keyword evidence="3" id="KW-0106">Calcium</keyword>
<dbReference type="InterPro" id="IPR038081">
    <property type="entry name" value="CalX-like_sf"/>
</dbReference>
<organism evidence="5 6">
    <name type="scientific">Rubrimonas cliftonensis</name>
    <dbReference type="NCBI Taxonomy" id="89524"/>
    <lineage>
        <taxon>Bacteria</taxon>
        <taxon>Pseudomonadati</taxon>
        <taxon>Pseudomonadota</taxon>
        <taxon>Alphaproteobacteria</taxon>
        <taxon>Rhodobacterales</taxon>
        <taxon>Paracoccaceae</taxon>
        <taxon>Rubrimonas</taxon>
    </lineage>
</organism>
<evidence type="ECO:0000256" key="3">
    <source>
        <dbReference type="ARBA" id="ARBA00022837"/>
    </source>
</evidence>
<dbReference type="SMART" id="SM00089">
    <property type="entry name" value="PKD"/>
    <property type="match status" value="2"/>
</dbReference>
<dbReference type="Pfam" id="PF03160">
    <property type="entry name" value="Calx-beta"/>
    <property type="match status" value="4"/>
</dbReference>
<proteinExistence type="predicted"/>
<dbReference type="Gene3D" id="2.60.40.10">
    <property type="entry name" value="Immunoglobulins"/>
    <property type="match status" value="2"/>
</dbReference>